<dbReference type="GO" id="GO:0016787">
    <property type="term" value="F:hydrolase activity"/>
    <property type="evidence" value="ECO:0007669"/>
    <property type="project" value="UniProtKB-KW"/>
</dbReference>
<evidence type="ECO:0000313" key="3">
    <source>
        <dbReference type="EMBL" id="GMH18224.1"/>
    </source>
</evidence>
<dbReference type="InterPro" id="IPR038718">
    <property type="entry name" value="SNF2-like_sf"/>
</dbReference>
<proteinExistence type="predicted"/>
<dbReference type="SMART" id="SM00487">
    <property type="entry name" value="DEXDc"/>
    <property type="match status" value="1"/>
</dbReference>
<dbReference type="PANTHER" id="PTHR45766:SF5">
    <property type="entry name" value="SNF2 DOMAIN-CONTAINING PROTEIN _ HELICASE DOMAIN-CONTAINING PROTEIN _ HNH ENDONUCLEASE DOMAIN-CONTAINING PROTEIN"/>
    <property type="match status" value="1"/>
</dbReference>
<dbReference type="GO" id="GO:0006281">
    <property type="term" value="P:DNA repair"/>
    <property type="evidence" value="ECO:0007669"/>
    <property type="project" value="TreeGrafter"/>
</dbReference>
<dbReference type="AlphaFoldDB" id="A0AAD3XVN9"/>
<dbReference type="GO" id="GO:0005524">
    <property type="term" value="F:ATP binding"/>
    <property type="evidence" value="ECO:0007669"/>
    <property type="project" value="InterPro"/>
</dbReference>
<feature type="domain" description="Helicase ATP-binding" evidence="2">
    <location>
        <begin position="241"/>
        <end position="387"/>
    </location>
</feature>
<comment type="caution">
    <text evidence="3">The sequence shown here is derived from an EMBL/GenBank/DDBJ whole genome shotgun (WGS) entry which is preliminary data.</text>
</comment>
<dbReference type="GO" id="GO:0043596">
    <property type="term" value="C:nuclear replication fork"/>
    <property type="evidence" value="ECO:0007669"/>
    <property type="project" value="TreeGrafter"/>
</dbReference>
<dbReference type="PROSITE" id="PS51192">
    <property type="entry name" value="HELICASE_ATP_BIND_1"/>
    <property type="match status" value="1"/>
</dbReference>
<sequence length="398" mass="45379">MAEEHSSLSPIQLTEEQRLRAEANRVRALAKRKSILDQQLQRQQLQHSTDPQVPNPFWRLFKCRKLSSELPSHHSFSSNPINNLSTTDASIVHKPETPLPERFRVRLEICSPNSFSVTPEPAPGFLYPGEAECFHKLENWLSNAMPTHYTQISDGLKASVYELKDYDVVLKCLKNSNCIEIEEVPWTTYNVVMKLSHSFAVGRWIPCRPEHLSDEKVEELMKKLPKKLLNTLLPFQLDGIKFGLQRGGRCLIADEMGLGKTLQAISIASCFASEGSILVVCPAILRYAWAEELERWFPYCLPADIHLVFSHQNNPAHLPRCPKIVVISYTMLHHLRKSMLEFEWAVLIVDESHHVRCLKKKSESGEIKAVLDVATKVKRIILLSGTPFCQGHLTFSIR</sequence>
<protein>
    <recommendedName>
        <fullName evidence="2">Helicase ATP-binding domain-containing protein</fullName>
    </recommendedName>
</protein>
<reference evidence="3" key="1">
    <citation type="submission" date="2023-05" db="EMBL/GenBank/DDBJ databases">
        <title>Nepenthes gracilis genome sequencing.</title>
        <authorList>
            <person name="Fukushima K."/>
        </authorList>
    </citation>
    <scope>NUCLEOTIDE SEQUENCE</scope>
    <source>
        <strain evidence="3">SING2019-196</strain>
    </source>
</reference>
<evidence type="ECO:0000259" key="2">
    <source>
        <dbReference type="PROSITE" id="PS51192"/>
    </source>
</evidence>
<dbReference type="InterPro" id="IPR000330">
    <property type="entry name" value="SNF2_N"/>
</dbReference>
<evidence type="ECO:0000256" key="1">
    <source>
        <dbReference type="ARBA" id="ARBA00022801"/>
    </source>
</evidence>
<dbReference type="InterPro" id="IPR014001">
    <property type="entry name" value="Helicase_ATP-bd"/>
</dbReference>
<dbReference type="PANTHER" id="PTHR45766">
    <property type="entry name" value="DNA ANNEALING HELICASE AND ENDONUCLEASE ZRANB3 FAMILY MEMBER"/>
    <property type="match status" value="1"/>
</dbReference>
<name>A0AAD3XVN9_NEPGR</name>
<dbReference type="InterPro" id="IPR027417">
    <property type="entry name" value="P-loop_NTPase"/>
</dbReference>
<dbReference type="Proteomes" id="UP001279734">
    <property type="component" value="Unassembled WGS sequence"/>
</dbReference>
<dbReference type="GO" id="GO:0031297">
    <property type="term" value="P:replication fork processing"/>
    <property type="evidence" value="ECO:0007669"/>
    <property type="project" value="TreeGrafter"/>
</dbReference>
<dbReference type="SUPFAM" id="SSF52540">
    <property type="entry name" value="P-loop containing nucleoside triphosphate hydrolases"/>
    <property type="match status" value="1"/>
</dbReference>
<evidence type="ECO:0000313" key="4">
    <source>
        <dbReference type="Proteomes" id="UP001279734"/>
    </source>
</evidence>
<keyword evidence="1" id="KW-0378">Hydrolase</keyword>
<accession>A0AAD3XVN9</accession>
<organism evidence="3 4">
    <name type="scientific">Nepenthes gracilis</name>
    <name type="common">Slender pitcher plant</name>
    <dbReference type="NCBI Taxonomy" id="150966"/>
    <lineage>
        <taxon>Eukaryota</taxon>
        <taxon>Viridiplantae</taxon>
        <taxon>Streptophyta</taxon>
        <taxon>Embryophyta</taxon>
        <taxon>Tracheophyta</taxon>
        <taxon>Spermatophyta</taxon>
        <taxon>Magnoliopsida</taxon>
        <taxon>eudicotyledons</taxon>
        <taxon>Gunneridae</taxon>
        <taxon>Pentapetalae</taxon>
        <taxon>Caryophyllales</taxon>
        <taxon>Nepenthaceae</taxon>
        <taxon>Nepenthes</taxon>
    </lineage>
</organism>
<dbReference type="GO" id="GO:0004520">
    <property type="term" value="F:DNA endonuclease activity"/>
    <property type="evidence" value="ECO:0007669"/>
    <property type="project" value="TreeGrafter"/>
</dbReference>
<gene>
    <name evidence="3" type="ORF">Nepgr_020065</name>
</gene>
<dbReference type="Gene3D" id="3.40.50.10810">
    <property type="entry name" value="Tandem AAA-ATPase domain"/>
    <property type="match status" value="1"/>
</dbReference>
<keyword evidence="4" id="KW-1185">Reference proteome</keyword>
<dbReference type="EMBL" id="BSYO01000019">
    <property type="protein sequence ID" value="GMH18224.1"/>
    <property type="molecule type" value="Genomic_DNA"/>
</dbReference>
<dbReference type="Pfam" id="PF00176">
    <property type="entry name" value="SNF2-rel_dom"/>
    <property type="match status" value="1"/>
</dbReference>